<accession>A0ACC6Q0W4</accession>
<keyword evidence="2" id="KW-1185">Reference proteome</keyword>
<dbReference type="Proteomes" id="UP001377168">
    <property type="component" value="Unassembled WGS sequence"/>
</dbReference>
<sequence>MNAFLEYLFVIALFALITLPSLVGHARDRAVDRQLREAAGRLESGRRAAKTTAGAHGRRPAPRLHQGAGRDWGKAA</sequence>
<gene>
    <name evidence="1" type="ORF">WKI67_28490</name>
</gene>
<organism evidence="1 2">
    <name type="scientific">Streptomyces achmelvichensis</name>
    <dbReference type="NCBI Taxonomy" id="3134111"/>
    <lineage>
        <taxon>Bacteria</taxon>
        <taxon>Bacillati</taxon>
        <taxon>Actinomycetota</taxon>
        <taxon>Actinomycetes</taxon>
        <taxon>Kitasatosporales</taxon>
        <taxon>Streptomycetaceae</taxon>
        <taxon>Streptomyces</taxon>
    </lineage>
</organism>
<proteinExistence type="predicted"/>
<evidence type="ECO:0000313" key="2">
    <source>
        <dbReference type="Proteomes" id="UP001377168"/>
    </source>
</evidence>
<evidence type="ECO:0000313" key="1">
    <source>
        <dbReference type="EMBL" id="MEJ8637311.1"/>
    </source>
</evidence>
<name>A0ACC6Q0W4_9ACTN</name>
<dbReference type="EMBL" id="JBBKAJ010000022">
    <property type="protein sequence ID" value="MEJ8637311.1"/>
    <property type="molecule type" value="Genomic_DNA"/>
</dbReference>
<comment type="caution">
    <text evidence="1">The sequence shown here is derived from an EMBL/GenBank/DDBJ whole genome shotgun (WGS) entry which is preliminary data.</text>
</comment>
<reference evidence="1" key="1">
    <citation type="submission" date="2024-03" db="EMBL/GenBank/DDBJ databases">
        <title>Novel Streptomyces species of biotechnological and ecological value are a feature of Machair soil.</title>
        <authorList>
            <person name="Prole J.R."/>
            <person name="Goodfellow M."/>
            <person name="Allenby N."/>
            <person name="Ward A.C."/>
        </authorList>
    </citation>
    <scope>NUCLEOTIDE SEQUENCE</scope>
    <source>
        <strain evidence="1">MS2.AVA.5</strain>
    </source>
</reference>
<protein>
    <submittedName>
        <fullName evidence="1">Uncharacterized protein</fullName>
    </submittedName>
</protein>